<evidence type="ECO:0000256" key="4">
    <source>
        <dbReference type="ARBA" id="ARBA00022475"/>
    </source>
</evidence>
<dbReference type="PANTHER" id="PTHR46494:SF3">
    <property type="entry name" value="ZINC TRANSPORT PROTEIN ZNTB"/>
    <property type="match status" value="1"/>
</dbReference>
<dbReference type="GO" id="GO:0005886">
    <property type="term" value="C:plasma membrane"/>
    <property type="evidence" value="ECO:0007669"/>
    <property type="project" value="UniProtKB-SubCell"/>
</dbReference>
<keyword evidence="6 12" id="KW-0812">Transmembrane</keyword>
<feature type="transmembrane region" description="Helical" evidence="12">
    <location>
        <begin position="263"/>
        <end position="285"/>
    </location>
</feature>
<dbReference type="Pfam" id="PF01544">
    <property type="entry name" value="CorA"/>
    <property type="match status" value="1"/>
</dbReference>
<dbReference type="InterPro" id="IPR002523">
    <property type="entry name" value="MgTranspt_CorA/ZnTranspt_ZntB"/>
</dbReference>
<feature type="coiled-coil region" evidence="11">
    <location>
        <begin position="223"/>
        <end position="257"/>
    </location>
</feature>
<dbReference type="CDD" id="cd12833">
    <property type="entry name" value="ZntB-like_1"/>
    <property type="match status" value="1"/>
</dbReference>
<protein>
    <submittedName>
        <fullName evidence="13">Zinc transporter</fullName>
    </submittedName>
</protein>
<evidence type="ECO:0000256" key="10">
    <source>
        <dbReference type="ARBA" id="ARBA00023136"/>
    </source>
</evidence>
<dbReference type="Proteomes" id="UP000184932">
    <property type="component" value="Unassembled WGS sequence"/>
</dbReference>
<keyword evidence="14" id="KW-1185">Reference proteome</keyword>
<dbReference type="RefSeq" id="WP_074254244.1">
    <property type="nucleotide sequence ID" value="NZ_FSRL01000001.1"/>
</dbReference>
<dbReference type="GO" id="GO:0050897">
    <property type="term" value="F:cobalt ion binding"/>
    <property type="evidence" value="ECO:0007669"/>
    <property type="project" value="TreeGrafter"/>
</dbReference>
<keyword evidence="3" id="KW-0813">Transport</keyword>
<comment type="subcellular location">
    <subcellularLocation>
        <location evidence="1">Cell membrane</location>
        <topology evidence="1">Multi-pass membrane protein</topology>
    </subcellularLocation>
</comment>
<evidence type="ECO:0000256" key="3">
    <source>
        <dbReference type="ARBA" id="ARBA00022448"/>
    </source>
</evidence>
<gene>
    <name evidence="13" type="ORF">SAMN05444002_0004</name>
</gene>
<dbReference type="PANTHER" id="PTHR46494">
    <property type="entry name" value="CORA FAMILY METAL ION TRANSPORTER (EUROFUNG)"/>
    <property type="match status" value="1"/>
</dbReference>
<keyword evidence="7" id="KW-0862">Zinc</keyword>
<evidence type="ECO:0000256" key="1">
    <source>
        <dbReference type="ARBA" id="ARBA00004651"/>
    </source>
</evidence>
<evidence type="ECO:0000256" key="12">
    <source>
        <dbReference type="SAM" id="Phobius"/>
    </source>
</evidence>
<sequence length="323" mass="36168">MDHIEFAYCLNGSDAGKRLDSQDHIVERLKADELAWLHLIADHPDTDPWMEEVLDFVEAPTRAALTAKSTRPRASVQEDGLVVILRGVNLNPGEEVEDMVSLRVFLNPARIITLSRRPLRTLAELREQVEAGEGPQSVGAFLTGIVERMGGRIDETIFELAERVDVLEDEVISAPAPEQRAQVVDERQEVIDLRRYLGPQRDAISQLASGGHAMLSKQDRRRLAEAHDKLVRAVEELDAMRDRLIVLKEEIDAAVQDRLNRNLYLLSILSAIFLPLGFLTGLMGINLGGMPGAEGDWAFWIFTGGLVVVGIAQFWVLRRLKWI</sequence>
<evidence type="ECO:0000256" key="11">
    <source>
        <dbReference type="SAM" id="Coils"/>
    </source>
</evidence>
<evidence type="ECO:0000256" key="6">
    <source>
        <dbReference type="ARBA" id="ARBA00022692"/>
    </source>
</evidence>
<dbReference type="SUPFAM" id="SSF143865">
    <property type="entry name" value="CorA soluble domain-like"/>
    <property type="match status" value="1"/>
</dbReference>
<keyword evidence="4" id="KW-1003">Cell membrane</keyword>
<reference evidence="14" key="1">
    <citation type="submission" date="2016-11" db="EMBL/GenBank/DDBJ databases">
        <authorList>
            <person name="Varghese N."/>
            <person name="Submissions S."/>
        </authorList>
    </citation>
    <scope>NUCLEOTIDE SEQUENCE [LARGE SCALE GENOMIC DNA]</scope>
    <source>
        <strain evidence="14">DSM 29440</strain>
    </source>
</reference>
<dbReference type="OrthoDB" id="9803484at2"/>
<dbReference type="Gene3D" id="3.30.460.20">
    <property type="entry name" value="CorA soluble domain-like"/>
    <property type="match status" value="1"/>
</dbReference>
<dbReference type="STRING" id="1217970.SAMN05444002_0004"/>
<organism evidence="13 14">
    <name type="scientific">Vannielia litorea</name>
    <dbReference type="NCBI Taxonomy" id="1217970"/>
    <lineage>
        <taxon>Bacteria</taxon>
        <taxon>Pseudomonadati</taxon>
        <taxon>Pseudomonadota</taxon>
        <taxon>Alphaproteobacteria</taxon>
        <taxon>Rhodobacterales</taxon>
        <taxon>Paracoccaceae</taxon>
        <taxon>Vannielia</taxon>
    </lineage>
</organism>
<dbReference type="GO" id="GO:0015087">
    <property type="term" value="F:cobalt ion transmembrane transporter activity"/>
    <property type="evidence" value="ECO:0007669"/>
    <property type="project" value="TreeGrafter"/>
</dbReference>
<evidence type="ECO:0000256" key="7">
    <source>
        <dbReference type="ARBA" id="ARBA00022833"/>
    </source>
</evidence>
<accession>A0A1N6DU58</accession>
<keyword evidence="5" id="KW-0997">Cell inner membrane</keyword>
<evidence type="ECO:0000256" key="8">
    <source>
        <dbReference type="ARBA" id="ARBA00022989"/>
    </source>
</evidence>
<keyword evidence="8 12" id="KW-1133">Transmembrane helix</keyword>
<evidence type="ECO:0000313" key="14">
    <source>
        <dbReference type="Proteomes" id="UP000184932"/>
    </source>
</evidence>
<dbReference type="AlphaFoldDB" id="A0A1N6DU58"/>
<comment type="similarity">
    <text evidence="2">Belongs to the CorA metal ion transporter (MIT) (TC 1.A.35) family.</text>
</comment>
<keyword evidence="10 12" id="KW-0472">Membrane</keyword>
<dbReference type="InterPro" id="IPR045861">
    <property type="entry name" value="CorA_cytoplasmic_dom"/>
</dbReference>
<proteinExistence type="inferred from homology"/>
<feature type="transmembrane region" description="Helical" evidence="12">
    <location>
        <begin position="297"/>
        <end position="317"/>
    </location>
</feature>
<evidence type="ECO:0000256" key="5">
    <source>
        <dbReference type="ARBA" id="ARBA00022519"/>
    </source>
</evidence>
<evidence type="ECO:0000256" key="9">
    <source>
        <dbReference type="ARBA" id="ARBA00023065"/>
    </source>
</evidence>
<dbReference type="SUPFAM" id="SSF144083">
    <property type="entry name" value="Magnesium transport protein CorA, transmembrane region"/>
    <property type="match status" value="1"/>
</dbReference>
<dbReference type="Gene3D" id="1.20.58.340">
    <property type="entry name" value="Magnesium transport protein CorA, transmembrane region"/>
    <property type="match status" value="2"/>
</dbReference>
<dbReference type="GO" id="GO:0000287">
    <property type="term" value="F:magnesium ion binding"/>
    <property type="evidence" value="ECO:0007669"/>
    <property type="project" value="TreeGrafter"/>
</dbReference>
<evidence type="ECO:0000256" key="2">
    <source>
        <dbReference type="ARBA" id="ARBA00009765"/>
    </source>
</evidence>
<dbReference type="GO" id="GO:0015095">
    <property type="term" value="F:magnesium ion transmembrane transporter activity"/>
    <property type="evidence" value="ECO:0007669"/>
    <property type="project" value="TreeGrafter"/>
</dbReference>
<evidence type="ECO:0000313" key="13">
    <source>
        <dbReference type="EMBL" id="SIN74243.1"/>
    </source>
</evidence>
<keyword evidence="9" id="KW-0406">Ion transport</keyword>
<name>A0A1N6DU58_9RHOB</name>
<dbReference type="EMBL" id="FSRL01000001">
    <property type="protein sequence ID" value="SIN74243.1"/>
    <property type="molecule type" value="Genomic_DNA"/>
</dbReference>
<dbReference type="InterPro" id="IPR045863">
    <property type="entry name" value="CorA_TM1_TM2"/>
</dbReference>
<keyword evidence="11" id="KW-0175">Coiled coil</keyword>